<dbReference type="AlphaFoldDB" id="A0A2M7R644"/>
<sequence length="70" mass="7646">MPKFNKKIIIISIGTFVLISGFLVSNELNEVENVQAAASDNIGGWAWSSNVGWISFNCTNQDWCATSSYG</sequence>
<comment type="caution">
    <text evidence="2">The sequence shown here is derived from an EMBL/GenBank/DDBJ whole genome shotgun (WGS) entry which is preliminary data.</text>
</comment>
<accession>A0A2M7R644</accession>
<dbReference type="EMBL" id="PFLW01000077">
    <property type="protein sequence ID" value="PIY88607.1"/>
    <property type="molecule type" value="Genomic_DNA"/>
</dbReference>
<feature type="non-terminal residue" evidence="2">
    <location>
        <position position="70"/>
    </location>
</feature>
<protein>
    <submittedName>
        <fullName evidence="2">Uncharacterized protein</fullName>
    </submittedName>
</protein>
<reference evidence="3" key="1">
    <citation type="submission" date="2017-09" db="EMBL/GenBank/DDBJ databases">
        <title>Depth-based differentiation of microbial function through sediment-hosted aquifers and enrichment of novel symbionts in the deep terrestrial subsurface.</title>
        <authorList>
            <person name="Probst A.J."/>
            <person name="Ladd B."/>
            <person name="Jarett J.K."/>
            <person name="Geller-Mcgrath D.E."/>
            <person name="Sieber C.M.K."/>
            <person name="Emerson J.B."/>
            <person name="Anantharaman K."/>
            <person name="Thomas B.C."/>
            <person name="Malmstrom R."/>
            <person name="Stieglmeier M."/>
            <person name="Klingl A."/>
            <person name="Woyke T."/>
            <person name="Ryan C.M."/>
            <person name="Banfield J.F."/>
        </authorList>
    </citation>
    <scope>NUCLEOTIDE SEQUENCE [LARGE SCALE GENOMIC DNA]</scope>
</reference>
<evidence type="ECO:0000313" key="3">
    <source>
        <dbReference type="Proteomes" id="UP000230767"/>
    </source>
</evidence>
<feature type="transmembrane region" description="Helical" evidence="1">
    <location>
        <begin position="7"/>
        <end position="24"/>
    </location>
</feature>
<name>A0A2M7R644_9BACT</name>
<gene>
    <name evidence="2" type="ORF">COY73_03245</name>
</gene>
<evidence type="ECO:0000256" key="1">
    <source>
        <dbReference type="SAM" id="Phobius"/>
    </source>
</evidence>
<keyword evidence="1" id="KW-0472">Membrane</keyword>
<organism evidence="2 3">
    <name type="scientific">Candidatus Nealsonbacteria bacterium CG_4_10_14_0_8_um_filter_37_14</name>
    <dbReference type="NCBI Taxonomy" id="1974684"/>
    <lineage>
        <taxon>Bacteria</taxon>
        <taxon>Candidatus Nealsoniibacteriota</taxon>
    </lineage>
</organism>
<dbReference type="Proteomes" id="UP000230767">
    <property type="component" value="Unassembled WGS sequence"/>
</dbReference>
<proteinExistence type="predicted"/>
<keyword evidence="1" id="KW-1133">Transmembrane helix</keyword>
<evidence type="ECO:0000313" key="2">
    <source>
        <dbReference type="EMBL" id="PIY88607.1"/>
    </source>
</evidence>
<keyword evidence="1" id="KW-0812">Transmembrane</keyword>